<dbReference type="STRING" id="906968.Trebr_0788"/>
<keyword evidence="2" id="KW-0560">Oxidoreductase</keyword>
<gene>
    <name evidence="4" type="ordered locus">Trebr_0788</name>
</gene>
<dbReference type="PRINTS" id="PR00081">
    <property type="entry name" value="GDHRDH"/>
</dbReference>
<comment type="similarity">
    <text evidence="1 3">Belongs to the short-chain dehydrogenases/reductases (SDR) family.</text>
</comment>
<dbReference type="Gene3D" id="3.40.50.720">
    <property type="entry name" value="NAD(P)-binding Rossmann-like Domain"/>
    <property type="match status" value="1"/>
</dbReference>
<dbReference type="PANTHER" id="PTHR44196:SF1">
    <property type="entry name" value="DEHYDROGENASE_REDUCTASE SDR FAMILY MEMBER 7B"/>
    <property type="match status" value="1"/>
</dbReference>
<dbReference type="AlphaFoldDB" id="F4LIP9"/>
<dbReference type="eggNOG" id="COG0300">
    <property type="taxonomic scope" value="Bacteria"/>
</dbReference>
<dbReference type="KEGG" id="tbe:Trebr_0788"/>
<dbReference type="InterPro" id="IPR020904">
    <property type="entry name" value="Sc_DH/Rdtase_CS"/>
</dbReference>
<dbReference type="Proteomes" id="UP000006546">
    <property type="component" value="Chromosome"/>
</dbReference>
<dbReference type="PANTHER" id="PTHR44196">
    <property type="entry name" value="DEHYDROGENASE/REDUCTASE SDR FAMILY MEMBER 7B"/>
    <property type="match status" value="1"/>
</dbReference>
<dbReference type="RefSeq" id="WP_013757943.1">
    <property type="nucleotide sequence ID" value="NC_015500.1"/>
</dbReference>
<dbReference type="HOGENOM" id="CLU_010194_2_1_12"/>
<evidence type="ECO:0000313" key="4">
    <source>
        <dbReference type="EMBL" id="AEE16224.1"/>
    </source>
</evidence>
<organism evidence="4 5">
    <name type="scientific">Treponema brennaborense (strain DSM 12168 / CIP 105900 / DD5/3)</name>
    <dbReference type="NCBI Taxonomy" id="906968"/>
    <lineage>
        <taxon>Bacteria</taxon>
        <taxon>Pseudomonadati</taxon>
        <taxon>Spirochaetota</taxon>
        <taxon>Spirochaetia</taxon>
        <taxon>Spirochaetales</taxon>
        <taxon>Treponemataceae</taxon>
        <taxon>Treponema</taxon>
    </lineage>
</organism>
<evidence type="ECO:0000256" key="1">
    <source>
        <dbReference type="ARBA" id="ARBA00006484"/>
    </source>
</evidence>
<dbReference type="Pfam" id="PF00106">
    <property type="entry name" value="adh_short"/>
    <property type="match status" value="1"/>
</dbReference>
<evidence type="ECO:0000256" key="3">
    <source>
        <dbReference type="RuleBase" id="RU000363"/>
    </source>
</evidence>
<dbReference type="GO" id="GO:0016491">
    <property type="term" value="F:oxidoreductase activity"/>
    <property type="evidence" value="ECO:0007669"/>
    <property type="project" value="UniProtKB-KW"/>
</dbReference>
<dbReference type="GO" id="GO:0016020">
    <property type="term" value="C:membrane"/>
    <property type="evidence" value="ECO:0007669"/>
    <property type="project" value="TreeGrafter"/>
</dbReference>
<dbReference type="PROSITE" id="PS00061">
    <property type="entry name" value="ADH_SHORT"/>
    <property type="match status" value="1"/>
</dbReference>
<proteinExistence type="inferred from homology"/>
<evidence type="ECO:0000313" key="5">
    <source>
        <dbReference type="Proteomes" id="UP000006546"/>
    </source>
</evidence>
<protein>
    <submittedName>
        <fullName evidence="4">Short-chain dehydrogenase/reductase SDR</fullName>
    </submittedName>
</protein>
<evidence type="ECO:0000256" key="2">
    <source>
        <dbReference type="ARBA" id="ARBA00023002"/>
    </source>
</evidence>
<dbReference type="InterPro" id="IPR036291">
    <property type="entry name" value="NAD(P)-bd_dom_sf"/>
</dbReference>
<accession>F4LIP9</accession>
<dbReference type="PRINTS" id="PR00080">
    <property type="entry name" value="SDRFAMILY"/>
</dbReference>
<dbReference type="OrthoDB" id="9808814at2"/>
<dbReference type="InterPro" id="IPR002347">
    <property type="entry name" value="SDR_fam"/>
</dbReference>
<name>F4LIP9_TREBD</name>
<keyword evidence="5" id="KW-1185">Reference proteome</keyword>
<dbReference type="EMBL" id="CP002696">
    <property type="protein sequence ID" value="AEE16224.1"/>
    <property type="molecule type" value="Genomic_DNA"/>
</dbReference>
<dbReference type="PIRSF" id="PIRSF000126">
    <property type="entry name" value="11-beta-HSD1"/>
    <property type="match status" value="1"/>
</dbReference>
<dbReference type="SUPFAM" id="SSF51735">
    <property type="entry name" value="NAD(P)-binding Rossmann-fold domains"/>
    <property type="match status" value="1"/>
</dbReference>
<sequence length="265" mass="28898">MKRIIIVTGASSGMGTEFARQLARKPAIDELWLIARRKDRLRELAAELENAGSAVRVFDMDIAGAAGYGRFLALLEREAERCPDGLTVDTLVNNAGFGTYGPFVQTPLEKQLEMIELNVTALTGLCGAVLPFMTGGCSVVNVSSLAAFIPLGNFAVYGATKAYVLSYTLALAAEVADSGIRVLAVCPGPVDTEFADVASNGARTRVLHGKSAESVVRHALRALERGRRTAIMAWKWKCKAFMSRFVGRYFFARYTYLFEKRPRAD</sequence>
<reference evidence="5" key="1">
    <citation type="submission" date="2011-04" db="EMBL/GenBank/DDBJ databases">
        <title>The complete genome of Treponema brennaborense DSM 12168.</title>
        <authorList>
            <person name="Lucas S."/>
            <person name="Han J."/>
            <person name="Lapidus A."/>
            <person name="Bruce D."/>
            <person name="Goodwin L."/>
            <person name="Pitluck S."/>
            <person name="Peters L."/>
            <person name="Kyrpides N."/>
            <person name="Mavromatis K."/>
            <person name="Ivanova N."/>
            <person name="Mikhailova N."/>
            <person name="Pagani I."/>
            <person name="Teshima H."/>
            <person name="Detter J.C."/>
            <person name="Tapia R."/>
            <person name="Han C."/>
            <person name="Land M."/>
            <person name="Hauser L."/>
            <person name="Markowitz V."/>
            <person name="Cheng J.-F."/>
            <person name="Hugenholtz P."/>
            <person name="Woyke T."/>
            <person name="Wu D."/>
            <person name="Gronow S."/>
            <person name="Wellnitz S."/>
            <person name="Brambilla E."/>
            <person name="Klenk H.-P."/>
            <person name="Eisen J.A."/>
        </authorList>
    </citation>
    <scope>NUCLEOTIDE SEQUENCE [LARGE SCALE GENOMIC DNA]</scope>
    <source>
        <strain evidence="5">DSM 12168 / CIP 105900 / DD5/3</strain>
    </source>
</reference>